<keyword evidence="3 5" id="KW-0539">Nucleus</keyword>
<dbReference type="InterPro" id="IPR009057">
    <property type="entry name" value="Homeodomain-like_sf"/>
</dbReference>
<dbReference type="Pfam" id="PF05920">
    <property type="entry name" value="Homeobox_KN"/>
    <property type="match status" value="1"/>
</dbReference>
<keyword evidence="4" id="KW-0479">Metal-binding</keyword>
<keyword evidence="4" id="KW-0862">Zinc</keyword>
<feature type="compositionally biased region" description="Low complexity" evidence="6">
    <location>
        <begin position="359"/>
        <end position="374"/>
    </location>
</feature>
<dbReference type="Gene3D" id="1.10.10.60">
    <property type="entry name" value="Homeodomain-like"/>
    <property type="match status" value="1"/>
</dbReference>
<evidence type="ECO:0000256" key="1">
    <source>
        <dbReference type="ARBA" id="ARBA00023125"/>
    </source>
</evidence>
<dbReference type="PROSITE" id="PS50157">
    <property type="entry name" value="ZINC_FINGER_C2H2_2"/>
    <property type="match status" value="1"/>
</dbReference>
<organism evidence="9 10">
    <name type="scientific">Lentithecium fluviatile CBS 122367</name>
    <dbReference type="NCBI Taxonomy" id="1168545"/>
    <lineage>
        <taxon>Eukaryota</taxon>
        <taxon>Fungi</taxon>
        <taxon>Dikarya</taxon>
        <taxon>Ascomycota</taxon>
        <taxon>Pezizomycotina</taxon>
        <taxon>Dothideomycetes</taxon>
        <taxon>Pleosporomycetidae</taxon>
        <taxon>Pleosporales</taxon>
        <taxon>Massarineae</taxon>
        <taxon>Lentitheciaceae</taxon>
        <taxon>Lentithecium</taxon>
    </lineage>
</organism>
<gene>
    <name evidence="9" type="ORF">K458DRAFT_474478</name>
</gene>
<dbReference type="InterPro" id="IPR008422">
    <property type="entry name" value="KN_HD"/>
</dbReference>
<evidence type="ECO:0000259" key="7">
    <source>
        <dbReference type="PROSITE" id="PS50071"/>
    </source>
</evidence>
<evidence type="ECO:0000256" key="2">
    <source>
        <dbReference type="ARBA" id="ARBA00023155"/>
    </source>
</evidence>
<feature type="compositionally biased region" description="Polar residues" evidence="6">
    <location>
        <begin position="324"/>
        <end position="333"/>
    </location>
</feature>
<dbReference type="CDD" id="cd00086">
    <property type="entry name" value="homeodomain"/>
    <property type="match status" value="1"/>
</dbReference>
<evidence type="ECO:0000256" key="4">
    <source>
        <dbReference type="PROSITE-ProRule" id="PRU00042"/>
    </source>
</evidence>
<dbReference type="PROSITE" id="PS00028">
    <property type="entry name" value="ZINC_FINGER_C2H2_1"/>
    <property type="match status" value="1"/>
</dbReference>
<feature type="region of interest" description="Disordered" evidence="6">
    <location>
        <begin position="21"/>
        <end position="40"/>
    </location>
</feature>
<keyword evidence="4" id="KW-0863">Zinc-finger</keyword>
<proteinExistence type="predicted"/>
<accession>A0A6G1JHZ6</accession>
<dbReference type="OrthoDB" id="5399138at2759"/>
<name>A0A6G1JHZ6_9PLEO</name>
<feature type="DNA-binding region" description="Homeobox" evidence="5">
    <location>
        <begin position="190"/>
        <end position="252"/>
    </location>
</feature>
<feature type="region of interest" description="Disordered" evidence="6">
    <location>
        <begin position="359"/>
        <end position="392"/>
    </location>
</feature>
<feature type="compositionally biased region" description="Polar residues" evidence="6">
    <location>
        <begin position="256"/>
        <end position="266"/>
    </location>
</feature>
<feature type="region of interest" description="Disordered" evidence="6">
    <location>
        <begin position="311"/>
        <end position="333"/>
    </location>
</feature>
<dbReference type="InterPro" id="IPR001356">
    <property type="entry name" value="HD"/>
</dbReference>
<protein>
    <submittedName>
        <fullName evidence="9">Uncharacterized protein</fullName>
    </submittedName>
</protein>
<evidence type="ECO:0000313" key="10">
    <source>
        <dbReference type="Proteomes" id="UP000799291"/>
    </source>
</evidence>
<feature type="domain" description="Homeobox" evidence="7">
    <location>
        <begin position="188"/>
        <end position="251"/>
    </location>
</feature>
<evidence type="ECO:0000256" key="3">
    <source>
        <dbReference type="ARBA" id="ARBA00023242"/>
    </source>
</evidence>
<keyword evidence="2 5" id="KW-0371">Homeobox</keyword>
<keyword evidence="10" id="KW-1185">Reference proteome</keyword>
<dbReference type="SUPFAM" id="SSF46689">
    <property type="entry name" value="Homeodomain-like"/>
    <property type="match status" value="1"/>
</dbReference>
<feature type="region of interest" description="Disordered" evidence="6">
    <location>
        <begin position="241"/>
        <end position="274"/>
    </location>
</feature>
<feature type="compositionally biased region" description="Polar residues" evidence="6">
    <location>
        <begin position="605"/>
        <end position="640"/>
    </location>
</feature>
<dbReference type="AlphaFoldDB" id="A0A6G1JHZ6"/>
<feature type="compositionally biased region" description="Basic residues" evidence="6">
    <location>
        <begin position="244"/>
        <end position="254"/>
    </location>
</feature>
<dbReference type="InterPro" id="IPR050224">
    <property type="entry name" value="TALE_homeobox"/>
</dbReference>
<dbReference type="GO" id="GO:0006355">
    <property type="term" value="P:regulation of DNA-templated transcription"/>
    <property type="evidence" value="ECO:0007669"/>
    <property type="project" value="InterPro"/>
</dbReference>
<dbReference type="SMART" id="SM00389">
    <property type="entry name" value="HOX"/>
    <property type="match status" value="1"/>
</dbReference>
<evidence type="ECO:0000259" key="8">
    <source>
        <dbReference type="PROSITE" id="PS50157"/>
    </source>
</evidence>
<dbReference type="GO" id="GO:0005634">
    <property type="term" value="C:nucleus"/>
    <property type="evidence" value="ECO:0007669"/>
    <property type="project" value="UniProtKB-SubCell"/>
</dbReference>
<feature type="region of interest" description="Disordered" evidence="6">
    <location>
        <begin position="602"/>
        <end position="640"/>
    </location>
</feature>
<evidence type="ECO:0000256" key="5">
    <source>
        <dbReference type="PROSITE-ProRule" id="PRU00108"/>
    </source>
</evidence>
<dbReference type="SMART" id="SM00355">
    <property type="entry name" value="ZnF_C2H2"/>
    <property type="match status" value="2"/>
</dbReference>
<feature type="domain" description="C2H2-type" evidence="8">
    <location>
        <begin position="400"/>
        <end position="428"/>
    </location>
</feature>
<evidence type="ECO:0000256" key="6">
    <source>
        <dbReference type="SAM" id="MobiDB-lite"/>
    </source>
</evidence>
<comment type="subcellular location">
    <subcellularLocation>
        <location evidence="5">Nucleus</location>
    </subcellularLocation>
</comment>
<reference evidence="9" key="1">
    <citation type="journal article" date="2020" name="Stud. Mycol.">
        <title>101 Dothideomycetes genomes: a test case for predicting lifestyles and emergence of pathogens.</title>
        <authorList>
            <person name="Haridas S."/>
            <person name="Albert R."/>
            <person name="Binder M."/>
            <person name="Bloem J."/>
            <person name="Labutti K."/>
            <person name="Salamov A."/>
            <person name="Andreopoulos B."/>
            <person name="Baker S."/>
            <person name="Barry K."/>
            <person name="Bills G."/>
            <person name="Bluhm B."/>
            <person name="Cannon C."/>
            <person name="Castanera R."/>
            <person name="Culley D."/>
            <person name="Daum C."/>
            <person name="Ezra D."/>
            <person name="Gonzalez J."/>
            <person name="Henrissat B."/>
            <person name="Kuo A."/>
            <person name="Liang C."/>
            <person name="Lipzen A."/>
            <person name="Lutzoni F."/>
            <person name="Magnuson J."/>
            <person name="Mondo S."/>
            <person name="Nolan M."/>
            <person name="Ohm R."/>
            <person name="Pangilinan J."/>
            <person name="Park H.-J."/>
            <person name="Ramirez L."/>
            <person name="Alfaro M."/>
            <person name="Sun H."/>
            <person name="Tritt A."/>
            <person name="Yoshinaga Y."/>
            <person name="Zwiers L.-H."/>
            <person name="Turgeon B."/>
            <person name="Goodwin S."/>
            <person name="Spatafora J."/>
            <person name="Crous P."/>
            <person name="Grigoriev I."/>
        </authorList>
    </citation>
    <scope>NUCLEOTIDE SEQUENCE</scope>
    <source>
        <strain evidence="9">CBS 122367</strain>
    </source>
</reference>
<dbReference type="PANTHER" id="PTHR11850">
    <property type="entry name" value="HOMEOBOX PROTEIN TRANSCRIPTION FACTORS"/>
    <property type="match status" value="1"/>
</dbReference>
<sequence length="924" mass="101948">MATPNVTSDMAQFFDFGDAAMPEALPETSRPESRIGGHRVGCPASGQEGDDGCLCHAFDQDSTLPDLLQDETVPTEDFNTDFSSWLPRYQKPATPCDYCRSKSLECFIYNGGEGKSSGCSPCNALFRPCSFNSDDQVMTMRKSKTALDTLDSVAENSERLYGGLTGRKPMRSLGHTGPIEYEPTEDKPKKGAAAARFPRTAVKILRDWLVAHIDHPYPTDEEKESLKEQTGLTISQISNWMANTRRRQKARPKRSASPSIRPSTEAINIPPGRTWESLNPLERWKHSPPENEPAPLQAIVHNVEHFDFPEATSSTSSYRKENSNDSTGSFSIFRAPSTTSLETGLTNVSSGSMGSYNSAYSHSSRHSLGSFSSLKSKERRRRRRMPTRTSRLDSDEPRLFQCTFCTDRFKSKYDWSRHEKSLHLSLEKWICAPLGDVITCSASGQRKCVYCDELDPSKEHLETHNHRACEEKGRDSRTFYRKDHLRQHLRLMHGCKMIPSMDSWKAEAQLIKSRCGFCGVNFEKWQDRVDHLSKEFRAGATMKDWKGCRGLDPHVAALVTNAMPPYLIANETKSPFPFSATNSTSMKHHSLHFQRDDLEFLLPSDRTTGPTPPNQGSSISPTAAQNTTPQTGATSSTHSPNRNATCWEILTLRLGRYARQHIEQYGPDSVTDRMLQGEARRILYDVDDGWEQTAADNPEWLNLFKNAHGIKTAVPVQRVSHHDILEDLGLGPNAQLDSSFDLSNFDCVNNPPEDPATCALAYECSLAGTLAGSQAAHASAPFGIPGLTASSHTSGASSLPFECTGAGGLCIGEDGELGLATADGRFSRGRTPTADLACSKALDSFMTPITEMPCSTAGEPTLNSFGFPAWDQMGDGFNLPSTCAELSSSVPVSSGFDGMRWDDNELTFDLDLDLDLGMGEDQQT</sequence>
<dbReference type="GO" id="GO:0008270">
    <property type="term" value="F:zinc ion binding"/>
    <property type="evidence" value="ECO:0007669"/>
    <property type="project" value="UniProtKB-KW"/>
</dbReference>
<dbReference type="GO" id="GO:0003677">
    <property type="term" value="F:DNA binding"/>
    <property type="evidence" value="ECO:0007669"/>
    <property type="project" value="UniProtKB-UniRule"/>
</dbReference>
<dbReference type="PROSITE" id="PS50071">
    <property type="entry name" value="HOMEOBOX_2"/>
    <property type="match status" value="1"/>
</dbReference>
<dbReference type="InterPro" id="IPR013087">
    <property type="entry name" value="Znf_C2H2_type"/>
</dbReference>
<keyword evidence="1 5" id="KW-0238">DNA-binding</keyword>
<dbReference type="Proteomes" id="UP000799291">
    <property type="component" value="Unassembled WGS sequence"/>
</dbReference>
<evidence type="ECO:0000313" key="9">
    <source>
        <dbReference type="EMBL" id="KAF2690162.1"/>
    </source>
</evidence>
<feature type="compositionally biased region" description="Basic residues" evidence="6">
    <location>
        <begin position="377"/>
        <end position="386"/>
    </location>
</feature>
<dbReference type="EMBL" id="MU005571">
    <property type="protein sequence ID" value="KAF2690162.1"/>
    <property type="molecule type" value="Genomic_DNA"/>
</dbReference>